<dbReference type="Pfam" id="PF04548">
    <property type="entry name" value="AIG1"/>
    <property type="match status" value="1"/>
</dbReference>
<reference evidence="6 7" key="1">
    <citation type="journal article" date="2017" name="Nat. Ecol. Evol.">
        <title>Scallop genome provides insights into evolution of bilaterian karyotype and development.</title>
        <authorList>
            <person name="Wang S."/>
            <person name="Zhang J."/>
            <person name="Jiao W."/>
            <person name="Li J."/>
            <person name="Xun X."/>
            <person name="Sun Y."/>
            <person name="Guo X."/>
            <person name="Huan P."/>
            <person name="Dong B."/>
            <person name="Zhang L."/>
            <person name="Hu X."/>
            <person name="Sun X."/>
            <person name="Wang J."/>
            <person name="Zhao C."/>
            <person name="Wang Y."/>
            <person name="Wang D."/>
            <person name="Huang X."/>
            <person name="Wang R."/>
            <person name="Lv J."/>
            <person name="Li Y."/>
            <person name="Zhang Z."/>
            <person name="Liu B."/>
            <person name="Lu W."/>
            <person name="Hui Y."/>
            <person name="Liang J."/>
            <person name="Zhou Z."/>
            <person name="Hou R."/>
            <person name="Li X."/>
            <person name="Liu Y."/>
            <person name="Li H."/>
            <person name="Ning X."/>
            <person name="Lin Y."/>
            <person name="Zhao L."/>
            <person name="Xing Q."/>
            <person name="Dou J."/>
            <person name="Li Y."/>
            <person name="Mao J."/>
            <person name="Guo H."/>
            <person name="Dou H."/>
            <person name="Li T."/>
            <person name="Mu C."/>
            <person name="Jiang W."/>
            <person name="Fu Q."/>
            <person name="Fu X."/>
            <person name="Miao Y."/>
            <person name="Liu J."/>
            <person name="Yu Q."/>
            <person name="Li R."/>
            <person name="Liao H."/>
            <person name="Li X."/>
            <person name="Kong Y."/>
            <person name="Jiang Z."/>
            <person name="Chourrout D."/>
            <person name="Li R."/>
            <person name="Bao Z."/>
        </authorList>
    </citation>
    <scope>NUCLEOTIDE SEQUENCE [LARGE SCALE GENOMIC DNA]</scope>
    <source>
        <strain evidence="6 7">PY_sf001</strain>
    </source>
</reference>
<organism evidence="6 7">
    <name type="scientific">Mizuhopecten yessoensis</name>
    <name type="common">Japanese scallop</name>
    <name type="synonym">Patinopecten yessoensis</name>
    <dbReference type="NCBI Taxonomy" id="6573"/>
    <lineage>
        <taxon>Eukaryota</taxon>
        <taxon>Metazoa</taxon>
        <taxon>Spiralia</taxon>
        <taxon>Lophotrochozoa</taxon>
        <taxon>Mollusca</taxon>
        <taxon>Bivalvia</taxon>
        <taxon>Autobranchia</taxon>
        <taxon>Pteriomorphia</taxon>
        <taxon>Pectinida</taxon>
        <taxon>Pectinoidea</taxon>
        <taxon>Pectinidae</taxon>
        <taxon>Mizuhopecten</taxon>
    </lineage>
</organism>
<evidence type="ECO:0000313" key="6">
    <source>
        <dbReference type="EMBL" id="OWF34601.1"/>
    </source>
</evidence>
<feature type="coiled-coil region" evidence="4">
    <location>
        <begin position="241"/>
        <end position="307"/>
    </location>
</feature>
<dbReference type="STRING" id="6573.A0A210PDS1"/>
<protein>
    <submittedName>
        <fullName evidence="6">GTPase IMAP family member 4</fullName>
    </submittedName>
</protein>
<keyword evidence="3" id="KW-0342">GTP-binding</keyword>
<dbReference type="CDD" id="cd01852">
    <property type="entry name" value="AIG1"/>
    <property type="match status" value="1"/>
</dbReference>
<accession>A0A210PDS1</accession>
<comment type="similarity">
    <text evidence="1">Belongs to the TRAFAC class TrmE-Era-EngA-EngB-Septin-like GTPase superfamily. AIG1/Toc34/Toc159-like paraseptin GTPase family. IAN subfamily.</text>
</comment>
<dbReference type="PANTHER" id="PTHR10903:SF184">
    <property type="entry name" value="GTP-BINDING PROTEIN A"/>
    <property type="match status" value="1"/>
</dbReference>
<dbReference type="InterPro" id="IPR027417">
    <property type="entry name" value="P-loop_NTPase"/>
</dbReference>
<name>A0A210PDS1_MIZYE</name>
<dbReference type="EMBL" id="NEDP02080574">
    <property type="protein sequence ID" value="OWF34601.1"/>
    <property type="molecule type" value="Genomic_DNA"/>
</dbReference>
<keyword evidence="2" id="KW-0547">Nucleotide-binding</keyword>
<dbReference type="GO" id="GO:0005525">
    <property type="term" value="F:GTP binding"/>
    <property type="evidence" value="ECO:0007669"/>
    <property type="project" value="UniProtKB-KW"/>
</dbReference>
<evidence type="ECO:0000313" key="7">
    <source>
        <dbReference type="Proteomes" id="UP000242188"/>
    </source>
</evidence>
<dbReference type="PANTHER" id="PTHR10903">
    <property type="entry name" value="GTPASE, IMAP FAMILY MEMBER-RELATED"/>
    <property type="match status" value="1"/>
</dbReference>
<keyword evidence="7" id="KW-1185">Reference proteome</keyword>
<dbReference type="OrthoDB" id="431287at2759"/>
<evidence type="ECO:0000256" key="4">
    <source>
        <dbReference type="SAM" id="Coils"/>
    </source>
</evidence>
<dbReference type="FunFam" id="3.40.50.300:FF:000366">
    <property type="entry name" value="GTPase, IMAP family member 2"/>
    <property type="match status" value="1"/>
</dbReference>
<proteinExistence type="inferred from homology"/>
<evidence type="ECO:0000259" key="5">
    <source>
        <dbReference type="PROSITE" id="PS51720"/>
    </source>
</evidence>
<dbReference type="InterPro" id="IPR006703">
    <property type="entry name" value="G_AIG1"/>
</dbReference>
<dbReference type="SUPFAM" id="SSF52540">
    <property type="entry name" value="P-loop containing nucleoside triphosphate hydrolases"/>
    <property type="match status" value="1"/>
</dbReference>
<sequence>MQDPDGARPGKRDGLKLGCSESDRQTKRIVLIGRSGSGKSSTGNTILGKDDFKSCYGASSVTEKCQEARTFRFGQQILVIDTPGVFDTKVPNKQSLEEISKCISLSLPGPHVFLLTIYAGRFTQAENATVKHFAEVFGEDMFKHTILVFTGRDLLEEQDTSFEEYLKTIPPSLEEILGKCKKRCIVINNCLKNDSSDNDARNMMEMINKLVESHQDFCYTNEMFKAVEMKLQESKIRRQKDEEKHKEVDELKKELQHCREEFNNFKHQRHHCWNIDHLAAETVKKEMRRCEKELQQYRVENIEHQRQPVSLFPRDIDEVLLSIGFRE</sequence>
<comment type="caution">
    <text evidence="6">The sequence shown here is derived from an EMBL/GenBank/DDBJ whole genome shotgun (WGS) entry which is preliminary data.</text>
</comment>
<feature type="domain" description="AIG1-type G" evidence="5">
    <location>
        <begin position="24"/>
        <end position="228"/>
    </location>
</feature>
<dbReference type="Gene3D" id="3.40.50.300">
    <property type="entry name" value="P-loop containing nucleotide triphosphate hydrolases"/>
    <property type="match status" value="1"/>
</dbReference>
<dbReference type="AlphaFoldDB" id="A0A210PDS1"/>
<dbReference type="PROSITE" id="PS51720">
    <property type="entry name" value="G_AIG1"/>
    <property type="match status" value="1"/>
</dbReference>
<gene>
    <name evidence="6" type="ORF">KP79_PYT24792</name>
</gene>
<evidence type="ECO:0000256" key="2">
    <source>
        <dbReference type="ARBA" id="ARBA00022741"/>
    </source>
</evidence>
<dbReference type="Proteomes" id="UP000242188">
    <property type="component" value="Unassembled WGS sequence"/>
</dbReference>
<evidence type="ECO:0000256" key="3">
    <source>
        <dbReference type="ARBA" id="ARBA00023134"/>
    </source>
</evidence>
<evidence type="ECO:0000256" key="1">
    <source>
        <dbReference type="ARBA" id="ARBA00008535"/>
    </source>
</evidence>
<keyword evidence="4" id="KW-0175">Coiled coil</keyword>
<dbReference type="InterPro" id="IPR045058">
    <property type="entry name" value="GIMA/IAN/Toc"/>
</dbReference>